<feature type="region of interest" description="Disordered" evidence="1">
    <location>
        <begin position="518"/>
        <end position="565"/>
    </location>
</feature>
<dbReference type="AlphaFoldDB" id="A0AAW0B5H1"/>
<feature type="compositionally biased region" description="Low complexity" evidence="1">
    <location>
        <begin position="99"/>
        <end position="109"/>
    </location>
</feature>
<reference evidence="2 3" key="1">
    <citation type="submission" date="2024-01" db="EMBL/GenBank/DDBJ databases">
        <title>A draft genome for a cacao thread blight-causing isolate of Paramarasmius palmivorus.</title>
        <authorList>
            <person name="Baruah I.K."/>
            <person name="Bukari Y."/>
            <person name="Amoako-Attah I."/>
            <person name="Meinhardt L.W."/>
            <person name="Bailey B.A."/>
            <person name="Cohen S.P."/>
        </authorList>
    </citation>
    <scope>NUCLEOTIDE SEQUENCE [LARGE SCALE GENOMIC DNA]</scope>
    <source>
        <strain evidence="2 3">GH-12</strain>
    </source>
</reference>
<name>A0AAW0B5H1_9AGAR</name>
<dbReference type="EMBL" id="JAYKXP010000175">
    <property type="protein sequence ID" value="KAK7021099.1"/>
    <property type="molecule type" value="Genomic_DNA"/>
</dbReference>
<protein>
    <submittedName>
        <fullName evidence="2">Uncharacterized protein</fullName>
    </submittedName>
</protein>
<feature type="region of interest" description="Disordered" evidence="1">
    <location>
        <begin position="41"/>
        <end position="309"/>
    </location>
</feature>
<feature type="compositionally biased region" description="Acidic residues" evidence="1">
    <location>
        <begin position="86"/>
        <end position="98"/>
    </location>
</feature>
<feature type="compositionally biased region" description="Low complexity" evidence="1">
    <location>
        <begin position="252"/>
        <end position="271"/>
    </location>
</feature>
<dbReference type="Proteomes" id="UP001383192">
    <property type="component" value="Unassembled WGS sequence"/>
</dbReference>
<feature type="compositionally biased region" description="Polar residues" evidence="1">
    <location>
        <begin position="41"/>
        <end position="57"/>
    </location>
</feature>
<organism evidence="2 3">
    <name type="scientific">Paramarasmius palmivorus</name>
    <dbReference type="NCBI Taxonomy" id="297713"/>
    <lineage>
        <taxon>Eukaryota</taxon>
        <taxon>Fungi</taxon>
        <taxon>Dikarya</taxon>
        <taxon>Basidiomycota</taxon>
        <taxon>Agaricomycotina</taxon>
        <taxon>Agaricomycetes</taxon>
        <taxon>Agaricomycetidae</taxon>
        <taxon>Agaricales</taxon>
        <taxon>Marasmiineae</taxon>
        <taxon>Marasmiaceae</taxon>
        <taxon>Paramarasmius</taxon>
    </lineage>
</organism>
<proteinExistence type="predicted"/>
<feature type="compositionally biased region" description="Polar residues" evidence="1">
    <location>
        <begin position="224"/>
        <end position="240"/>
    </location>
</feature>
<evidence type="ECO:0000313" key="3">
    <source>
        <dbReference type="Proteomes" id="UP001383192"/>
    </source>
</evidence>
<sequence length="565" mass="62138">MSWFSVPEGAPEWDKYRCDDYKDFGRKWCSWARAVHAFEENQSNGNSDTPSSNNDTAILNPVAGPLNSVNDKANKTRKKKAKSLEDMDLDDDEEDELESSSTESSSDDGSTSEEELSSSPSSDESEEEAEDRMQARLLQPLPKGKGKAKVQNKEPKVPVRSSARLVQAKVSKEGNCSPAPQLDASGLYRLEADDCDDDGPSSSKSTLTPVSPVHDPEPLPMPVSPTSSTEIQDANGQEQVSGKPRTTPAADPLSPSMPTSSSPQTPTRPSSLYPPVDVVSPAPHALSVQPQVRSDECSPATNEDHDVEEDEDQMFRYLWSDIKTGRIGDSNYPLEACDVDWIRSYAGFLSFVPPGFAAERPKELIDCIYLWIMVEERWHGVVPHNALPQGRCVDGLAYWFKAHRVKMTKPPSEVKLEQIRDQFWAWLEECSPEWMDRDSKHRLLPSGAAGDGDFEDLVCPGTSGIVLVLVALRWWCDVGGATDKAGFWYEAARCVHTLLAGLLITPFLGDMASRSTTPISAAPSSKSHRKQNSLPPTSATGSSSKRESRNATSQAKRTGVFYLKR</sequence>
<evidence type="ECO:0000313" key="2">
    <source>
        <dbReference type="EMBL" id="KAK7021099.1"/>
    </source>
</evidence>
<keyword evidence="3" id="KW-1185">Reference proteome</keyword>
<evidence type="ECO:0000256" key="1">
    <source>
        <dbReference type="SAM" id="MobiDB-lite"/>
    </source>
</evidence>
<feature type="compositionally biased region" description="Polar residues" evidence="1">
    <location>
        <begin position="200"/>
        <end position="209"/>
    </location>
</feature>
<comment type="caution">
    <text evidence="2">The sequence shown here is derived from an EMBL/GenBank/DDBJ whole genome shotgun (WGS) entry which is preliminary data.</text>
</comment>
<feature type="compositionally biased region" description="Polar residues" evidence="1">
    <location>
        <begin position="532"/>
        <end position="543"/>
    </location>
</feature>
<gene>
    <name evidence="2" type="ORF">VNI00_017502</name>
</gene>
<accession>A0AAW0B5H1</accession>